<feature type="compositionally biased region" description="Basic and acidic residues" evidence="3">
    <location>
        <begin position="1"/>
        <end position="10"/>
    </location>
</feature>
<feature type="compositionally biased region" description="Polar residues" evidence="3">
    <location>
        <begin position="217"/>
        <end position="240"/>
    </location>
</feature>
<dbReference type="InParanoid" id="A0A3N4KGK2"/>
<dbReference type="STRING" id="1392247.A0A3N4KGK2"/>
<feature type="compositionally biased region" description="Low complexity" evidence="3">
    <location>
        <begin position="624"/>
        <end position="637"/>
    </location>
</feature>
<feature type="compositionally biased region" description="Polar residues" evidence="3">
    <location>
        <begin position="194"/>
        <end position="210"/>
    </location>
</feature>
<feature type="compositionally biased region" description="Low complexity" evidence="3">
    <location>
        <begin position="652"/>
        <end position="662"/>
    </location>
</feature>
<name>A0A3N4KGK2_9PEZI</name>
<evidence type="ECO:0000256" key="1">
    <source>
        <dbReference type="ARBA" id="ARBA00010402"/>
    </source>
</evidence>
<comment type="similarity">
    <text evidence="1">Belongs to the SIP5 family.</text>
</comment>
<feature type="region of interest" description="Disordered" evidence="3">
    <location>
        <begin position="1"/>
        <end position="112"/>
    </location>
</feature>
<dbReference type="AlphaFoldDB" id="A0A3N4KGK2"/>
<dbReference type="Proteomes" id="UP000277580">
    <property type="component" value="Unassembled WGS sequence"/>
</dbReference>
<gene>
    <name evidence="5" type="ORF">P167DRAFT_576936</name>
</gene>
<protein>
    <recommendedName>
        <fullName evidence="4">C2H2-type domain-containing protein</fullName>
    </recommendedName>
</protein>
<proteinExistence type="inferred from homology"/>
<dbReference type="EMBL" id="ML119149">
    <property type="protein sequence ID" value="RPB09674.1"/>
    <property type="molecule type" value="Genomic_DNA"/>
</dbReference>
<feature type="compositionally biased region" description="Polar residues" evidence="3">
    <location>
        <begin position="540"/>
        <end position="553"/>
    </location>
</feature>
<keyword evidence="6" id="KW-1185">Reference proteome</keyword>
<dbReference type="PROSITE" id="PS50330">
    <property type="entry name" value="UIM"/>
    <property type="match status" value="1"/>
</dbReference>
<dbReference type="OrthoDB" id="21471at2759"/>
<feature type="region of interest" description="Disordered" evidence="3">
    <location>
        <begin position="503"/>
        <end position="570"/>
    </location>
</feature>
<accession>A0A3N4KGK2</accession>
<feature type="region of interest" description="Disordered" evidence="3">
    <location>
        <begin position="408"/>
        <end position="428"/>
    </location>
</feature>
<feature type="compositionally biased region" description="Polar residues" evidence="3">
    <location>
        <begin position="663"/>
        <end position="672"/>
    </location>
</feature>
<feature type="compositionally biased region" description="Basic and acidic residues" evidence="3">
    <location>
        <begin position="83"/>
        <end position="112"/>
    </location>
</feature>
<dbReference type="InterPro" id="IPR003903">
    <property type="entry name" value="UIM_dom"/>
</dbReference>
<feature type="region of interest" description="Disordered" evidence="3">
    <location>
        <begin position="725"/>
        <end position="759"/>
    </location>
</feature>
<reference evidence="5 6" key="1">
    <citation type="journal article" date="2018" name="Nat. Ecol. Evol.">
        <title>Pezizomycetes genomes reveal the molecular basis of ectomycorrhizal truffle lifestyle.</title>
        <authorList>
            <person name="Murat C."/>
            <person name="Payen T."/>
            <person name="Noel B."/>
            <person name="Kuo A."/>
            <person name="Morin E."/>
            <person name="Chen J."/>
            <person name="Kohler A."/>
            <person name="Krizsan K."/>
            <person name="Balestrini R."/>
            <person name="Da Silva C."/>
            <person name="Montanini B."/>
            <person name="Hainaut M."/>
            <person name="Levati E."/>
            <person name="Barry K.W."/>
            <person name="Belfiori B."/>
            <person name="Cichocki N."/>
            <person name="Clum A."/>
            <person name="Dockter R.B."/>
            <person name="Fauchery L."/>
            <person name="Guy J."/>
            <person name="Iotti M."/>
            <person name="Le Tacon F."/>
            <person name="Lindquist E.A."/>
            <person name="Lipzen A."/>
            <person name="Malagnac F."/>
            <person name="Mello A."/>
            <person name="Molinier V."/>
            <person name="Miyauchi S."/>
            <person name="Poulain J."/>
            <person name="Riccioni C."/>
            <person name="Rubini A."/>
            <person name="Sitrit Y."/>
            <person name="Splivallo R."/>
            <person name="Traeger S."/>
            <person name="Wang M."/>
            <person name="Zifcakova L."/>
            <person name="Wipf D."/>
            <person name="Zambonelli A."/>
            <person name="Paolocci F."/>
            <person name="Nowrousian M."/>
            <person name="Ottonello S."/>
            <person name="Baldrian P."/>
            <person name="Spatafora J.W."/>
            <person name="Henrissat B."/>
            <person name="Nagy L.G."/>
            <person name="Aury J.M."/>
            <person name="Wincker P."/>
            <person name="Grigoriev I.V."/>
            <person name="Bonfante P."/>
            <person name="Martin F.M."/>
        </authorList>
    </citation>
    <scope>NUCLEOTIDE SEQUENCE [LARGE SCALE GENOMIC DNA]</scope>
    <source>
        <strain evidence="5 6">CCBAS932</strain>
    </source>
</reference>
<organism evidence="5 6">
    <name type="scientific">Morchella conica CCBAS932</name>
    <dbReference type="NCBI Taxonomy" id="1392247"/>
    <lineage>
        <taxon>Eukaryota</taxon>
        <taxon>Fungi</taxon>
        <taxon>Dikarya</taxon>
        <taxon>Ascomycota</taxon>
        <taxon>Pezizomycotina</taxon>
        <taxon>Pezizomycetes</taxon>
        <taxon>Pezizales</taxon>
        <taxon>Morchellaceae</taxon>
        <taxon>Morchella</taxon>
    </lineage>
</organism>
<feature type="compositionally biased region" description="Low complexity" evidence="3">
    <location>
        <begin position="681"/>
        <end position="690"/>
    </location>
</feature>
<evidence type="ECO:0000259" key="4">
    <source>
        <dbReference type="PROSITE" id="PS00028"/>
    </source>
</evidence>
<dbReference type="InterPro" id="IPR013087">
    <property type="entry name" value="Znf_C2H2_type"/>
</dbReference>
<evidence type="ECO:0000256" key="3">
    <source>
        <dbReference type="SAM" id="MobiDB-lite"/>
    </source>
</evidence>
<feature type="region of interest" description="Disordered" evidence="3">
    <location>
        <begin position="179"/>
        <end position="273"/>
    </location>
</feature>
<feature type="compositionally biased region" description="Polar residues" evidence="3">
    <location>
        <begin position="511"/>
        <end position="527"/>
    </location>
</feature>
<feature type="coiled-coil region" evidence="2">
    <location>
        <begin position="589"/>
        <end position="616"/>
    </location>
</feature>
<dbReference type="CDD" id="cd24139">
    <property type="entry name" value="SIP5-like"/>
    <property type="match status" value="1"/>
</dbReference>
<dbReference type="PANTHER" id="PTHR31315">
    <property type="entry name" value="PROTEIN SIP5"/>
    <property type="match status" value="1"/>
</dbReference>
<evidence type="ECO:0000256" key="2">
    <source>
        <dbReference type="SAM" id="Coils"/>
    </source>
</evidence>
<dbReference type="PANTHER" id="PTHR31315:SF1">
    <property type="entry name" value="PROTEIN SIP5"/>
    <property type="match status" value="1"/>
</dbReference>
<dbReference type="PROSITE" id="PS00028">
    <property type="entry name" value="ZINC_FINGER_C2H2_1"/>
    <property type="match status" value="1"/>
</dbReference>
<feature type="compositionally biased region" description="Polar residues" evidence="3">
    <location>
        <begin position="249"/>
        <end position="264"/>
    </location>
</feature>
<feature type="domain" description="C2H2-type" evidence="4">
    <location>
        <begin position="308"/>
        <end position="331"/>
    </location>
</feature>
<feature type="compositionally biased region" description="Low complexity" evidence="3">
    <location>
        <begin position="38"/>
        <end position="62"/>
    </location>
</feature>
<dbReference type="InterPro" id="IPR039301">
    <property type="entry name" value="Sip5/DA2"/>
</dbReference>
<dbReference type="GO" id="GO:0005737">
    <property type="term" value="C:cytoplasm"/>
    <property type="evidence" value="ECO:0007669"/>
    <property type="project" value="TreeGrafter"/>
</dbReference>
<evidence type="ECO:0000313" key="6">
    <source>
        <dbReference type="Proteomes" id="UP000277580"/>
    </source>
</evidence>
<feature type="region of interest" description="Disordered" evidence="3">
    <location>
        <begin position="617"/>
        <end position="708"/>
    </location>
</feature>
<evidence type="ECO:0000313" key="5">
    <source>
        <dbReference type="EMBL" id="RPB09674.1"/>
    </source>
</evidence>
<keyword evidence="2" id="KW-0175">Coiled coil</keyword>
<sequence length="779" mass="83545">MGNTSTKERSMTPPHGGHHHLSSTALSSRRNGGGNNGGPSSSGRLSSTLLSSGGAGSSESYSTRGRSRHNIESSLFGLGLTSRETRERDREAEKEAREQRKIEREKERLKERERSLREESVDGGFLVTQGVYTGVEDFKDKIVRHLMIERRLAPFFKGLDDHEPDWTDAQLVAAVKGLPIPSPDAQMHTETKSRSPSRTPGPSDSTNNLTVPIASRSRAQSYTSEGSNRSATSTPSSFGFSSRARAKTLSISAPRNPTLANTTGPAEINEPSRTVDGRPIEAVLYKNATECPICFLYYPPYLNKTRCCDQDICSECFVQIKRPDPHHPEHHDGDQPTASDENALTGTADQLISEPATCPFCVEPEFGVIYTPPPFRRGLMFANSQSQNQTPSPMNFGFADGSSSSLPGHYSGTPPSFPSSPITPTGKRRLALGVNNPEVVTTDRIRPDWSQKLATARSHAARRAAAATALHTAAYLMGPHNPPASSSSTSGGFSSRRLIRRAVRDGGGNNNPGAESDTPSPAQSGTGTPRDGQHGAGGLTSLTSFTERLTGSGNFRDGSTLGPSSAHRDNNLFNERRSRVIDLEEMMLMEAIRLSLAEEEERKRKVELEEQKKRLAAPSISTRNGSNISLASSSGSVEGKGKSVDRSLYPQASAAGASSSSAVTTNSRPQLTSGGSGSGSGASDTSSFRSLPASDDEGMTSENAGSGTETMFNFRSLAEMIVEEEGGRVDVDGQGKFVGVSRDDEREGKEDAETAEHVEDVAHDLRANQKNVTERATEA</sequence>
<feature type="compositionally biased region" description="Basic and acidic residues" evidence="3">
    <location>
        <begin position="741"/>
        <end position="759"/>
    </location>
</feature>